<feature type="transmembrane region" description="Helical" evidence="5">
    <location>
        <begin position="12"/>
        <end position="33"/>
    </location>
</feature>
<evidence type="ECO:0000256" key="5">
    <source>
        <dbReference type="SAM" id="Phobius"/>
    </source>
</evidence>
<dbReference type="Pfam" id="PF13520">
    <property type="entry name" value="AA_permease_2"/>
    <property type="match status" value="1"/>
</dbReference>
<dbReference type="AlphaFoldDB" id="A0A1G5JQK0"/>
<name>A0A1G5JQK0_9FLAO</name>
<feature type="transmembrane region" description="Helical" evidence="5">
    <location>
        <begin position="414"/>
        <end position="432"/>
    </location>
</feature>
<dbReference type="GO" id="GO:0015179">
    <property type="term" value="F:L-amino acid transmembrane transporter activity"/>
    <property type="evidence" value="ECO:0007669"/>
    <property type="project" value="TreeGrafter"/>
</dbReference>
<dbReference type="GO" id="GO:0016020">
    <property type="term" value="C:membrane"/>
    <property type="evidence" value="ECO:0007669"/>
    <property type="project" value="UniProtKB-SubCell"/>
</dbReference>
<dbReference type="PANTHER" id="PTHR11785:SF512">
    <property type="entry name" value="SOBREMESA, ISOFORM B"/>
    <property type="match status" value="1"/>
</dbReference>
<dbReference type="OrthoDB" id="9806937at2"/>
<dbReference type="PIRSF" id="PIRSF006060">
    <property type="entry name" value="AA_transporter"/>
    <property type="match status" value="1"/>
</dbReference>
<dbReference type="InterPro" id="IPR002293">
    <property type="entry name" value="AA/rel_permease1"/>
</dbReference>
<feature type="transmembrane region" description="Helical" evidence="5">
    <location>
        <begin position="45"/>
        <end position="68"/>
    </location>
</feature>
<feature type="transmembrane region" description="Helical" evidence="5">
    <location>
        <begin position="159"/>
        <end position="176"/>
    </location>
</feature>
<gene>
    <name evidence="6" type="ORF">SAMN02927903_02846</name>
</gene>
<keyword evidence="2 5" id="KW-0812">Transmembrane</keyword>
<proteinExistence type="predicted"/>
<dbReference type="EMBL" id="FMVF01000015">
    <property type="protein sequence ID" value="SCY90597.1"/>
    <property type="molecule type" value="Genomic_DNA"/>
</dbReference>
<evidence type="ECO:0000313" key="7">
    <source>
        <dbReference type="Proteomes" id="UP000199354"/>
    </source>
</evidence>
<dbReference type="InterPro" id="IPR050598">
    <property type="entry name" value="AminoAcid_Transporter"/>
</dbReference>
<evidence type="ECO:0000256" key="4">
    <source>
        <dbReference type="ARBA" id="ARBA00023136"/>
    </source>
</evidence>
<keyword evidence="7" id="KW-1185">Reference proteome</keyword>
<accession>A0A1G5JQK0</accession>
<dbReference type="RefSeq" id="WP_091145543.1">
    <property type="nucleotide sequence ID" value="NZ_FMVF01000015.1"/>
</dbReference>
<keyword evidence="3 5" id="KW-1133">Transmembrane helix</keyword>
<evidence type="ECO:0000256" key="1">
    <source>
        <dbReference type="ARBA" id="ARBA00004141"/>
    </source>
</evidence>
<reference evidence="6 7" key="1">
    <citation type="submission" date="2016-10" db="EMBL/GenBank/DDBJ databases">
        <authorList>
            <person name="de Groot N.N."/>
        </authorList>
    </citation>
    <scope>NUCLEOTIDE SEQUENCE [LARGE SCALE GENOMIC DNA]</scope>
    <source>
        <strain evidence="6 7">CGMCC 1.7031</strain>
    </source>
</reference>
<dbReference type="PANTHER" id="PTHR11785">
    <property type="entry name" value="AMINO ACID TRANSPORTER"/>
    <property type="match status" value="1"/>
</dbReference>
<evidence type="ECO:0000313" key="6">
    <source>
        <dbReference type="EMBL" id="SCY90597.1"/>
    </source>
</evidence>
<feature type="transmembrane region" description="Helical" evidence="5">
    <location>
        <begin position="232"/>
        <end position="254"/>
    </location>
</feature>
<sequence length="439" mass="47296">MQQDHAPLKKVLGIFFGIAIVVGSTIGVGILRTPGSIAALVPDPMLIMACWLLIGLYILLAASSYAELTVMMPKAGGAYNYIHRAFGHFAGFLFGWFDLLNNAIAPAFFCIVLGEYTADIFPTLVPYETFLALGYLLFFSAVNLPGVRSGSTLQKVSSILKIVLFLILIVGCFVARPGYATPETTQFAFTGTAIIGIFKALQLIMGTYDGWMAVSFFAEEDSHPERQVPRSYLIGAFGVMMIYLLINGAILYAVPIDVIAQSPLAAAEAADVAFGSWGSTLVTAVSVFSIISILNAYVMIPPRILFGLGRDGFAPKQVTYVNTGGTPHVALMAICVFDAILIVLSSFETLFGLATFMMAVVTLFAFASVIALRIKEPGTPRPYRAWGYPFSSGLLVLVTLALIVGFVFGDPFSAKVVVAISVLCYFIYRFLVKKSSTSI</sequence>
<dbReference type="STRING" id="490189.SAMN02927903_02846"/>
<feature type="transmembrane region" description="Helical" evidence="5">
    <location>
        <begin position="350"/>
        <end position="374"/>
    </location>
</feature>
<keyword evidence="4 5" id="KW-0472">Membrane</keyword>
<dbReference type="Proteomes" id="UP000199354">
    <property type="component" value="Unassembled WGS sequence"/>
</dbReference>
<organism evidence="6 7">
    <name type="scientific">Flavobacterium caeni</name>
    <dbReference type="NCBI Taxonomy" id="490189"/>
    <lineage>
        <taxon>Bacteria</taxon>
        <taxon>Pseudomonadati</taxon>
        <taxon>Bacteroidota</taxon>
        <taxon>Flavobacteriia</taxon>
        <taxon>Flavobacteriales</taxon>
        <taxon>Flavobacteriaceae</taxon>
        <taxon>Flavobacterium</taxon>
    </lineage>
</organism>
<protein>
    <submittedName>
        <fullName evidence="6">Basic amino acid/polyamine antiporter, APA family</fullName>
    </submittedName>
</protein>
<feature type="transmembrane region" description="Helical" evidence="5">
    <location>
        <begin position="89"/>
        <end position="109"/>
    </location>
</feature>
<dbReference type="Gene3D" id="1.20.1740.10">
    <property type="entry name" value="Amino acid/polyamine transporter I"/>
    <property type="match status" value="1"/>
</dbReference>
<feature type="transmembrane region" description="Helical" evidence="5">
    <location>
        <begin position="274"/>
        <end position="298"/>
    </location>
</feature>
<evidence type="ECO:0000256" key="2">
    <source>
        <dbReference type="ARBA" id="ARBA00022692"/>
    </source>
</evidence>
<feature type="transmembrane region" description="Helical" evidence="5">
    <location>
        <begin position="188"/>
        <end position="211"/>
    </location>
</feature>
<evidence type="ECO:0000256" key="3">
    <source>
        <dbReference type="ARBA" id="ARBA00022989"/>
    </source>
</evidence>
<comment type="subcellular location">
    <subcellularLocation>
        <location evidence="1">Membrane</location>
        <topology evidence="1">Multi-pass membrane protein</topology>
    </subcellularLocation>
</comment>
<feature type="transmembrane region" description="Helical" evidence="5">
    <location>
        <begin position="129"/>
        <end position="147"/>
    </location>
</feature>
<feature type="transmembrane region" description="Helical" evidence="5">
    <location>
        <begin position="386"/>
        <end position="408"/>
    </location>
</feature>
<feature type="transmembrane region" description="Helical" evidence="5">
    <location>
        <begin position="319"/>
        <end position="344"/>
    </location>
</feature>